<evidence type="ECO:0000256" key="1">
    <source>
        <dbReference type="SAM" id="Coils"/>
    </source>
</evidence>
<dbReference type="Proteomes" id="UP000475545">
    <property type="component" value="Unassembled WGS sequence"/>
</dbReference>
<organism evidence="2 3">
    <name type="scientific">Gordonia mangrovi</name>
    <dbReference type="NCBI Taxonomy" id="2665643"/>
    <lineage>
        <taxon>Bacteria</taxon>
        <taxon>Bacillati</taxon>
        <taxon>Actinomycetota</taxon>
        <taxon>Actinomycetes</taxon>
        <taxon>Mycobacteriales</taxon>
        <taxon>Gordoniaceae</taxon>
        <taxon>Gordonia</taxon>
    </lineage>
</organism>
<keyword evidence="3" id="KW-1185">Reference proteome</keyword>
<proteinExistence type="predicted"/>
<gene>
    <name evidence="2" type="ORF">GIY30_03195</name>
</gene>
<dbReference type="EMBL" id="WMBR01000001">
    <property type="protein sequence ID" value="MXP20361.1"/>
    <property type="molecule type" value="Genomic_DNA"/>
</dbReference>
<evidence type="ECO:0000313" key="2">
    <source>
        <dbReference type="EMBL" id="MXP20361.1"/>
    </source>
</evidence>
<dbReference type="AlphaFoldDB" id="A0A6L7GMD9"/>
<comment type="caution">
    <text evidence="2">The sequence shown here is derived from an EMBL/GenBank/DDBJ whole genome shotgun (WGS) entry which is preliminary data.</text>
</comment>
<feature type="coiled-coil region" evidence="1">
    <location>
        <begin position="161"/>
        <end position="195"/>
    </location>
</feature>
<name>A0A6L7GMD9_9ACTN</name>
<protein>
    <submittedName>
        <fullName evidence="2">Uncharacterized protein</fullName>
    </submittedName>
</protein>
<sequence>MVRYHLPETRVAMSGVIEHVRTRYPGGDATAVLSTGAEWSTCADVEAQRELDLEVGRLMDQVVAFSFSADRRLVGASAKATSRITKVIKAGATMAATALSAGMLLSEGESPEIDPAALGYDEACSTESAHLARVRTQLADARTALLDARSAYLAAPPDTEADDLYVRVRRLTVTVDALEREVDAAAQRFEVWRRANTDVWTEQLEGVLELRQLPRWTGVNLDWGSAAPAMPGRVGAREIWDRLGFVIARSAPAPSVRDRVDAPGTRSIQVRLPRTEEFVWLRRIDPIGDDDAPATRVEQTFQRTVLDDHCATEVIDLASGAFKNHSVELSFDADGVLVGVSREVTGGAEAAVDAVTAGFSDGMSWAKSTVEAVDGFADHRAAVRKARLERELARARAEVELNGLGATTHEAAEVARLGQLAEMAGHMETITHAGADAAGALQPRDPAAMAWYREPPPPRP</sequence>
<reference evidence="2 3" key="1">
    <citation type="submission" date="2019-11" db="EMBL/GenBank/DDBJ databases">
        <title>Gordonia sp. nov., a novel actinobacterium isolated from mangrove soil in Hainan.</title>
        <authorList>
            <person name="Huang X."/>
            <person name="Xie Y."/>
            <person name="Chu X."/>
            <person name="Xiao K."/>
        </authorList>
    </citation>
    <scope>NUCLEOTIDE SEQUENCE [LARGE SCALE GENOMIC DNA]</scope>
    <source>
        <strain evidence="2 3">HNM0687</strain>
    </source>
</reference>
<accession>A0A6L7GMD9</accession>
<evidence type="ECO:0000313" key="3">
    <source>
        <dbReference type="Proteomes" id="UP000475545"/>
    </source>
</evidence>
<dbReference type="RefSeq" id="WP_160900513.1">
    <property type="nucleotide sequence ID" value="NZ_CP102850.1"/>
</dbReference>
<keyword evidence="1" id="KW-0175">Coiled coil</keyword>